<dbReference type="GO" id="GO:0009116">
    <property type="term" value="P:nucleoside metabolic process"/>
    <property type="evidence" value="ECO:0007669"/>
    <property type="project" value="InterPro"/>
</dbReference>
<dbReference type="InterPro" id="IPR001680">
    <property type="entry name" value="WD40_rpt"/>
</dbReference>
<reference evidence="4 5" key="1">
    <citation type="journal article" date="2011" name="Genome Biol.">
        <title>Comparative genome sequence analysis underscores mycoparasitism as the ancestral life style of Trichoderma.</title>
        <authorList>
            <person name="Kubicek C.P."/>
            <person name="Herrera-Estrella A."/>
            <person name="Seidl-Seiboth V."/>
            <person name="Martinez D.A."/>
            <person name="Druzhinina I.S."/>
            <person name="Thon M."/>
            <person name="Zeilinger S."/>
            <person name="Casas-Flores S."/>
            <person name="Horwitz B.A."/>
            <person name="Mukherjee P.K."/>
            <person name="Mukherjee M."/>
            <person name="Kredics L."/>
            <person name="Alcaraz L.D."/>
            <person name="Aerts A."/>
            <person name="Antal Z."/>
            <person name="Atanasova L."/>
            <person name="Cervantes-Badillo M.G."/>
            <person name="Challacombe J."/>
            <person name="Chertkov O."/>
            <person name="McCluskey K."/>
            <person name="Coulpier F."/>
            <person name="Deshpande N."/>
            <person name="von Doehren H."/>
            <person name="Ebbole D.J."/>
            <person name="Esquivel-Naranjo E.U."/>
            <person name="Fekete E."/>
            <person name="Flipphi M."/>
            <person name="Glaser F."/>
            <person name="Gomez-Rodriguez E.Y."/>
            <person name="Gruber S."/>
            <person name="Han C."/>
            <person name="Henrissat B."/>
            <person name="Hermosa R."/>
            <person name="Hernandez-Onate M."/>
            <person name="Karaffa L."/>
            <person name="Kosti I."/>
            <person name="Le Crom S."/>
            <person name="Lindquist E."/>
            <person name="Lucas S."/>
            <person name="Luebeck M."/>
            <person name="Luebeck P.S."/>
            <person name="Margeot A."/>
            <person name="Metz B."/>
            <person name="Misra M."/>
            <person name="Nevalainen H."/>
            <person name="Omann M."/>
            <person name="Packer N."/>
            <person name="Perrone G."/>
            <person name="Uresti-Rivera E.E."/>
            <person name="Salamov A."/>
            <person name="Schmoll M."/>
            <person name="Seiboth B."/>
            <person name="Shapiro H."/>
            <person name="Sukno S."/>
            <person name="Tamayo-Ramos J.A."/>
            <person name="Tisch D."/>
            <person name="Wiest A."/>
            <person name="Wilkinson H.H."/>
            <person name="Zhang M."/>
            <person name="Coutinho P.M."/>
            <person name="Kenerley C.M."/>
            <person name="Monte E."/>
            <person name="Baker S.E."/>
            <person name="Grigoriev I.V."/>
        </authorList>
    </citation>
    <scope>NUCLEOTIDE SEQUENCE [LARGE SCALE GENOMIC DNA]</scope>
    <source>
        <strain evidence="5">Gv29-8 / FGSC 10586</strain>
    </source>
</reference>
<evidence type="ECO:0000256" key="1">
    <source>
        <dbReference type="ARBA" id="ARBA00022574"/>
    </source>
</evidence>
<keyword evidence="2" id="KW-0677">Repeat</keyword>
<dbReference type="InterPro" id="IPR015943">
    <property type="entry name" value="WD40/YVTN_repeat-like_dom_sf"/>
</dbReference>
<dbReference type="GO" id="GO:0003824">
    <property type="term" value="F:catalytic activity"/>
    <property type="evidence" value="ECO:0007669"/>
    <property type="project" value="InterPro"/>
</dbReference>
<gene>
    <name evidence="4" type="ORF">TRIVIDRAFT_199513</name>
</gene>
<sequence>MEAAGLMNRFPCLVIRGIYDYSDTHKNDEWQGYAAMMAAAFAKDLLRRLVHAQVMAGKNANELLLGIHNQLDTLTHTTKKVSYKLDLAKLSIAHGAELDSYATQHADECLPGTRVEILHRVTEWATSLRGKCIFWLSGMAGTGKSTISRTLAKDFEKKKAIIHLLPQVQASGFIRIRVFITSRPELPIRLGFEDIEGDYQDLVLHCIPRADIERDISLSCIISLMSFENTDRLYSKYGEDKRREHFEEVRKVVSVIVLLQNPLSMLSLSKLTGIPTRTIKSKLNSLHSVLNIPIDETTPVRLLHLSFRDFLLDHGTRKKTALWIDEKETHKKLTIQCIDQMLEGLKENICQLSDYDTEPGEIDPDTIAQCIPPELQYSCRYWVYHLERSQNPATLINDALLFLQKRLLHWIEAMSWLDFIPDVISAIKSLQSVAEDGRNSDVTELLDDARRFILKFSYIIGSAPRQLYISGLVFSPTGSILRKLFFKEKPDWISVSGNIENSWGKQIQTLEGHEGRLESIAFSPNGLLLTSSAKDKTVKVWNLATGTLRQTFTGYSNPVICMAFTSDSQVLVSVSQDITIKLWDVTTGVLQQTIKNKYSTFSMVAAISPDGRWVASRSTDSSIVIFDRALGTWNYTSSKPSEMTSPLAFSANGLLLAAASGADIIIWDTITCTLRQTLQDHYEREIVDSVAFSPDGQTLASSHNGSEVKLWDVINGTTKYHFTNRLVGNTVAFSPDSQLLAVGHSIGMIIWNISTGQIHRKISKPARIIAFSSDGKMLPSNFGRTIELWDLTVECLEQFTPSQLTKDIEFFLDGQMAISTCCVFPEFYDNSERVDVWKPIEGTRLKSLGDYNPGRGYMCGNGFIAVSTDCQLLAYLSDFGRSVKIWDITTGIQWSICMISEASGAYKKIVFTPDSQQLVTGNRVGISFWVHAGEGDGCWVSQRTLEYKGDGVESISFSPDSRLLSICFFTRLEDEATPYRFAVDIWDWTTGLLVQTLETCRRQLTSVAFSTNGQLLAREKWTGAMDCENYMEYGPIIEPWDLSTGKLHPNLAVEGHYDYRGGVVTSLPPISDLKFHALYSRYAETKKITLSQEQWVCFQGRKVLWLPPRYRPTCYAANDDILAFVDGEGEVTFVKFSFST</sequence>
<evidence type="ECO:0000313" key="4">
    <source>
        <dbReference type="EMBL" id="EHK24951.1"/>
    </source>
</evidence>
<dbReference type="Gene3D" id="2.130.10.10">
    <property type="entry name" value="YVTN repeat-like/Quinoprotein amine dehydrogenase"/>
    <property type="match status" value="3"/>
</dbReference>
<dbReference type="OMA" id="TLEGHWS"/>
<dbReference type="OrthoDB" id="674604at2759"/>
<dbReference type="GeneID" id="25790067"/>
<dbReference type="RefSeq" id="XP_013959147.1">
    <property type="nucleotide sequence ID" value="XM_014103672.1"/>
</dbReference>
<dbReference type="VEuPathDB" id="FungiDB:TRIVIDRAFT_199513"/>
<dbReference type="SUPFAM" id="SSF52540">
    <property type="entry name" value="P-loop containing nucleoside triphosphate hydrolases"/>
    <property type="match status" value="1"/>
</dbReference>
<feature type="repeat" description="WD" evidence="3">
    <location>
        <begin position="552"/>
        <end position="593"/>
    </location>
</feature>
<dbReference type="InParanoid" id="G9ML57"/>
<name>G9ML57_HYPVG</name>
<evidence type="ECO:0000256" key="2">
    <source>
        <dbReference type="ARBA" id="ARBA00022737"/>
    </source>
</evidence>
<dbReference type="InterPro" id="IPR036322">
    <property type="entry name" value="WD40_repeat_dom_sf"/>
</dbReference>
<keyword evidence="5" id="KW-1185">Reference proteome</keyword>
<comment type="caution">
    <text evidence="4">The sequence shown here is derived from an EMBL/GenBank/DDBJ whole genome shotgun (WGS) entry which is preliminary data.</text>
</comment>
<feature type="repeat" description="WD" evidence="3">
    <location>
        <begin position="687"/>
        <end position="721"/>
    </location>
</feature>
<keyword evidence="1 3" id="KW-0853">WD repeat</keyword>
<dbReference type="SUPFAM" id="SSF53167">
    <property type="entry name" value="Purine and uridine phosphorylases"/>
    <property type="match status" value="1"/>
</dbReference>
<feature type="repeat" description="WD" evidence="3">
    <location>
        <begin position="510"/>
        <end position="551"/>
    </location>
</feature>
<dbReference type="HOGENOM" id="CLU_000288_6_16_1"/>
<dbReference type="AlphaFoldDB" id="G9ML57"/>
<dbReference type="PROSITE" id="PS50294">
    <property type="entry name" value="WD_REPEATS_REGION"/>
    <property type="match status" value="2"/>
</dbReference>
<dbReference type="CDD" id="cd00200">
    <property type="entry name" value="WD40"/>
    <property type="match status" value="1"/>
</dbReference>
<dbReference type="PROSITE" id="PS50082">
    <property type="entry name" value="WD_REPEATS_2"/>
    <property type="match status" value="3"/>
</dbReference>
<dbReference type="InterPro" id="IPR035994">
    <property type="entry name" value="Nucleoside_phosphorylase_sf"/>
</dbReference>
<evidence type="ECO:0000256" key="3">
    <source>
        <dbReference type="PROSITE-ProRule" id="PRU00221"/>
    </source>
</evidence>
<dbReference type="STRING" id="413071.G9ML57"/>
<dbReference type="InterPro" id="IPR019775">
    <property type="entry name" value="WD40_repeat_CS"/>
</dbReference>
<dbReference type="EMBL" id="ABDF02000004">
    <property type="protein sequence ID" value="EHK24951.1"/>
    <property type="molecule type" value="Genomic_DNA"/>
</dbReference>
<protein>
    <submittedName>
        <fullName evidence="4">Uncharacterized protein</fullName>
    </submittedName>
</protein>
<dbReference type="InterPro" id="IPR027417">
    <property type="entry name" value="P-loop_NTPase"/>
</dbReference>
<dbReference type="SUPFAM" id="SSF82171">
    <property type="entry name" value="DPP6 N-terminal domain-like"/>
    <property type="match status" value="1"/>
</dbReference>
<evidence type="ECO:0000313" key="5">
    <source>
        <dbReference type="Proteomes" id="UP000007115"/>
    </source>
</evidence>
<dbReference type="PANTHER" id="PTHR19848:SF8">
    <property type="entry name" value="F-BOX AND WD REPEAT DOMAIN CONTAINING 7"/>
    <property type="match status" value="1"/>
</dbReference>
<dbReference type="Pfam" id="PF00400">
    <property type="entry name" value="WD40"/>
    <property type="match status" value="4"/>
</dbReference>
<dbReference type="Proteomes" id="UP000007115">
    <property type="component" value="Unassembled WGS sequence"/>
</dbReference>
<dbReference type="SUPFAM" id="SSF50978">
    <property type="entry name" value="WD40 repeat-like"/>
    <property type="match status" value="1"/>
</dbReference>
<dbReference type="SMART" id="SM00320">
    <property type="entry name" value="WD40"/>
    <property type="match status" value="6"/>
</dbReference>
<dbReference type="Gene3D" id="3.40.50.1580">
    <property type="entry name" value="Nucleoside phosphorylase domain"/>
    <property type="match status" value="1"/>
</dbReference>
<proteinExistence type="predicted"/>
<dbReference type="eggNOG" id="KOG0266">
    <property type="taxonomic scope" value="Eukaryota"/>
</dbReference>
<organism evidence="4 5">
    <name type="scientific">Hypocrea virens (strain Gv29-8 / FGSC 10586)</name>
    <name type="common">Gliocladium virens</name>
    <name type="synonym">Trichoderma virens</name>
    <dbReference type="NCBI Taxonomy" id="413071"/>
    <lineage>
        <taxon>Eukaryota</taxon>
        <taxon>Fungi</taxon>
        <taxon>Dikarya</taxon>
        <taxon>Ascomycota</taxon>
        <taxon>Pezizomycotina</taxon>
        <taxon>Sordariomycetes</taxon>
        <taxon>Hypocreomycetidae</taxon>
        <taxon>Hypocreales</taxon>
        <taxon>Hypocreaceae</taxon>
        <taxon>Trichoderma</taxon>
    </lineage>
</organism>
<accession>G9ML57</accession>
<dbReference type="PANTHER" id="PTHR19848">
    <property type="entry name" value="WD40 REPEAT PROTEIN"/>
    <property type="match status" value="1"/>
</dbReference>
<dbReference type="PROSITE" id="PS00678">
    <property type="entry name" value="WD_REPEATS_1"/>
    <property type="match status" value="2"/>
</dbReference>